<dbReference type="GO" id="GO:0008840">
    <property type="term" value="F:4-hydroxy-tetrahydrodipicolinate synthase activity"/>
    <property type="evidence" value="ECO:0007669"/>
    <property type="project" value="TreeGrafter"/>
</dbReference>
<evidence type="ECO:0000256" key="3">
    <source>
        <dbReference type="PIRNR" id="PIRNR001365"/>
    </source>
</evidence>
<dbReference type="PANTHER" id="PTHR12128">
    <property type="entry name" value="DIHYDRODIPICOLINATE SYNTHASE"/>
    <property type="match status" value="1"/>
</dbReference>
<organism evidence="5 6">
    <name type="scientific">Sphaerobacter thermophilus (strain ATCC 49802 / DSM 20745 / KCCM 41009 / NCIMB 13125 / S 6022)</name>
    <dbReference type="NCBI Taxonomy" id="479434"/>
    <lineage>
        <taxon>Bacteria</taxon>
        <taxon>Pseudomonadati</taxon>
        <taxon>Thermomicrobiota</taxon>
        <taxon>Thermomicrobia</taxon>
        <taxon>Sphaerobacterales</taxon>
        <taxon>Sphaerobacterineae</taxon>
        <taxon>Sphaerobacteraceae</taxon>
        <taxon>Sphaerobacter</taxon>
    </lineage>
</organism>
<dbReference type="InterPro" id="IPR013785">
    <property type="entry name" value="Aldolase_TIM"/>
</dbReference>
<dbReference type="InterPro" id="IPR002220">
    <property type="entry name" value="DapA-like"/>
</dbReference>
<dbReference type="PRINTS" id="PR00146">
    <property type="entry name" value="DHPICSNTHASE"/>
</dbReference>
<dbReference type="PIRSF" id="PIRSF001365">
    <property type="entry name" value="DHDPS"/>
    <property type="match status" value="1"/>
</dbReference>
<accession>D1CAQ9</accession>
<sequence length="302" mass="32620">MPGLRGVYNILSTPFRPDGAIDEASLRRLTEATIGMGVDGITILGVAGEAQKLLQEERRRLIEIVMEVTAGRVPIIVGTSHDGTEATIAASREAQAAGAAGVMVAPPTFLQPGPALTRHYERVAAAIDIPIVLQDFPPVNGVTLSPRAMADLVRAVPAITTIKLEDPPTPQRTAQTLQLLEGRATIVGGLGGMYMLDELRRGASGTMTGFAYPEILVRIWRAWESGDRAEAEATYYRYLPLLVFEGQPKLGVAIRKEILRRRGLIDCAVLREPGPRLDDGIREDLEATLRALAIDDVYPPLG</sequence>
<dbReference type="Pfam" id="PF00701">
    <property type="entry name" value="DHDPS"/>
    <property type="match status" value="1"/>
</dbReference>
<dbReference type="SMART" id="SM01130">
    <property type="entry name" value="DHDPS"/>
    <property type="match status" value="1"/>
</dbReference>
<proteinExistence type="inferred from homology"/>
<dbReference type="Gene3D" id="3.20.20.70">
    <property type="entry name" value="Aldolase class I"/>
    <property type="match status" value="1"/>
</dbReference>
<dbReference type="GO" id="GO:0005829">
    <property type="term" value="C:cytosol"/>
    <property type="evidence" value="ECO:0007669"/>
    <property type="project" value="TreeGrafter"/>
</dbReference>
<keyword evidence="2 3" id="KW-0456">Lyase</keyword>
<feature type="binding site" evidence="4">
    <location>
        <position position="207"/>
    </location>
    <ligand>
        <name>pyruvate</name>
        <dbReference type="ChEBI" id="CHEBI:15361"/>
    </ligand>
</feature>
<dbReference type="SUPFAM" id="SSF51569">
    <property type="entry name" value="Aldolase"/>
    <property type="match status" value="1"/>
</dbReference>
<evidence type="ECO:0000256" key="4">
    <source>
        <dbReference type="PIRSR" id="PIRSR001365-2"/>
    </source>
</evidence>
<evidence type="ECO:0000256" key="1">
    <source>
        <dbReference type="ARBA" id="ARBA00007592"/>
    </source>
</evidence>
<dbReference type="RefSeq" id="WP_012873937.1">
    <property type="nucleotide sequence ID" value="NC_013524.1"/>
</dbReference>
<dbReference type="InParanoid" id="D1CAQ9"/>
<name>D1CAQ9_SPHTD</name>
<gene>
    <name evidence="5" type="ordered locus">Sthe_3503</name>
</gene>
<dbReference type="PANTHER" id="PTHR12128:SF66">
    <property type="entry name" value="4-HYDROXY-2-OXOGLUTARATE ALDOLASE, MITOCHONDRIAL"/>
    <property type="match status" value="1"/>
</dbReference>
<dbReference type="EMBL" id="CP001824">
    <property type="protein sequence ID" value="ACZ40902.1"/>
    <property type="molecule type" value="Genomic_DNA"/>
</dbReference>
<dbReference type="CDD" id="cd00408">
    <property type="entry name" value="DHDPS-like"/>
    <property type="match status" value="1"/>
</dbReference>
<dbReference type="eggNOG" id="COG0329">
    <property type="taxonomic scope" value="Bacteria"/>
</dbReference>
<dbReference type="STRING" id="479434.Sthe_3503"/>
<dbReference type="AlphaFoldDB" id="D1CAQ9"/>
<reference evidence="6" key="1">
    <citation type="submission" date="2009-11" db="EMBL/GenBank/DDBJ databases">
        <title>The complete chromosome 2 of Sphaerobacter thermophilus DSM 20745.</title>
        <authorList>
            <person name="Lucas S."/>
            <person name="Copeland A."/>
            <person name="Lapidus A."/>
            <person name="Glavina del Rio T."/>
            <person name="Dalin E."/>
            <person name="Tice H."/>
            <person name="Bruce D."/>
            <person name="Goodwin L."/>
            <person name="Pitluck S."/>
            <person name="Kyrpides N."/>
            <person name="Mavromatis K."/>
            <person name="Ivanova N."/>
            <person name="Mikhailova N."/>
            <person name="LaButti K.M."/>
            <person name="Clum A."/>
            <person name="Sun H.I."/>
            <person name="Brettin T."/>
            <person name="Detter J.C."/>
            <person name="Han C."/>
            <person name="Larimer F."/>
            <person name="Land M."/>
            <person name="Hauser L."/>
            <person name="Markowitz V."/>
            <person name="Cheng J.F."/>
            <person name="Hugenholtz P."/>
            <person name="Woyke T."/>
            <person name="Wu D."/>
            <person name="Steenblock K."/>
            <person name="Schneider S."/>
            <person name="Pukall R."/>
            <person name="Goeker M."/>
            <person name="Klenk H.P."/>
            <person name="Eisen J.A."/>
        </authorList>
    </citation>
    <scope>NUCLEOTIDE SEQUENCE [LARGE SCALE GENOMIC DNA]</scope>
    <source>
        <strain evidence="6">ATCC 49802 / DSM 20745 / S 6022</strain>
    </source>
</reference>
<dbReference type="KEGG" id="sti:Sthe_3503"/>
<protein>
    <submittedName>
        <fullName evidence="5">Dihydrodipicolinate synthetase</fullName>
    </submittedName>
</protein>
<comment type="similarity">
    <text evidence="1 3">Belongs to the DapA family.</text>
</comment>
<dbReference type="Proteomes" id="UP000002027">
    <property type="component" value="Chromosome 2"/>
</dbReference>
<evidence type="ECO:0000256" key="2">
    <source>
        <dbReference type="ARBA" id="ARBA00023239"/>
    </source>
</evidence>
<evidence type="ECO:0000313" key="5">
    <source>
        <dbReference type="EMBL" id="ACZ40902.1"/>
    </source>
</evidence>
<evidence type="ECO:0000313" key="6">
    <source>
        <dbReference type="Proteomes" id="UP000002027"/>
    </source>
</evidence>
<reference evidence="5 6" key="2">
    <citation type="journal article" date="2010" name="Stand. Genomic Sci.">
        <title>Complete genome sequence of Desulfohalobium retbaense type strain (HR(100)).</title>
        <authorList>
            <person name="Spring S."/>
            <person name="Nolan M."/>
            <person name="Lapidus A."/>
            <person name="Glavina Del Rio T."/>
            <person name="Copeland A."/>
            <person name="Tice H."/>
            <person name="Cheng J.F."/>
            <person name="Lucas S."/>
            <person name="Land M."/>
            <person name="Chen F."/>
            <person name="Bruce D."/>
            <person name="Goodwin L."/>
            <person name="Pitluck S."/>
            <person name="Ivanova N."/>
            <person name="Mavromatis K."/>
            <person name="Mikhailova N."/>
            <person name="Pati A."/>
            <person name="Chen A."/>
            <person name="Palaniappan K."/>
            <person name="Hauser L."/>
            <person name="Chang Y.J."/>
            <person name="Jeffries C.D."/>
            <person name="Munk C."/>
            <person name="Kiss H."/>
            <person name="Chain P."/>
            <person name="Han C."/>
            <person name="Brettin T."/>
            <person name="Detter J.C."/>
            <person name="Schuler E."/>
            <person name="Goker M."/>
            <person name="Rohde M."/>
            <person name="Bristow J."/>
            <person name="Eisen J.A."/>
            <person name="Markowitz V."/>
            <person name="Hugenholtz P."/>
            <person name="Kyrpides N.C."/>
            <person name="Klenk H.P."/>
        </authorList>
    </citation>
    <scope>NUCLEOTIDE SEQUENCE [LARGE SCALE GENOMIC DNA]</scope>
    <source>
        <strain evidence="6">ATCC 49802 / DSM 20745 / S 6022</strain>
    </source>
</reference>
<keyword evidence="6" id="KW-1185">Reference proteome</keyword>
<dbReference type="HOGENOM" id="CLU_049343_4_0_0"/>
<dbReference type="OrthoDB" id="9782828at2"/>